<dbReference type="Gene3D" id="3.30.160.150">
    <property type="entry name" value="Lipoprotein like domain"/>
    <property type="match status" value="1"/>
</dbReference>
<dbReference type="Pfam" id="PF04390">
    <property type="entry name" value="LptE"/>
    <property type="match status" value="1"/>
</dbReference>
<dbReference type="GO" id="GO:0043165">
    <property type="term" value="P:Gram-negative-bacterium-type cell outer membrane assembly"/>
    <property type="evidence" value="ECO:0007669"/>
    <property type="project" value="InterPro"/>
</dbReference>
<dbReference type="InParanoid" id="Q027U7"/>
<dbReference type="EMBL" id="CP000473">
    <property type="protein sequence ID" value="ABJ82710.1"/>
    <property type="molecule type" value="Genomic_DNA"/>
</dbReference>
<evidence type="ECO:0000313" key="1">
    <source>
        <dbReference type="EMBL" id="ABJ82710.1"/>
    </source>
</evidence>
<sequence precursor="true">MTLRFVALAFILGALAGCGYHVSGHGDMVPKSVKTIAIPAFGNTTMRYKLARTLPEDIAHEFLSRTRYKIVSDPNQADAVLTGNLINYAAFPTISAGGRSTTVEAVVTLQVTLTNRADGAVIFNRSTSEFRERYEITGDPTTYFDESGTAMLRLSKDVARSVVSAVLEAF</sequence>
<dbReference type="eggNOG" id="COG2980">
    <property type="taxonomic scope" value="Bacteria"/>
</dbReference>
<name>Q027U7_SOLUE</name>
<dbReference type="OrthoDB" id="119283at2"/>
<dbReference type="GO" id="GO:0019867">
    <property type="term" value="C:outer membrane"/>
    <property type="evidence" value="ECO:0007669"/>
    <property type="project" value="InterPro"/>
</dbReference>
<proteinExistence type="predicted"/>
<dbReference type="STRING" id="234267.Acid_1720"/>
<reference evidence="1" key="1">
    <citation type="submission" date="2006-10" db="EMBL/GenBank/DDBJ databases">
        <title>Complete sequence of Solibacter usitatus Ellin6076.</title>
        <authorList>
            <consortium name="US DOE Joint Genome Institute"/>
            <person name="Copeland A."/>
            <person name="Lucas S."/>
            <person name="Lapidus A."/>
            <person name="Barry K."/>
            <person name="Detter J.C."/>
            <person name="Glavina del Rio T."/>
            <person name="Hammon N."/>
            <person name="Israni S."/>
            <person name="Dalin E."/>
            <person name="Tice H."/>
            <person name="Pitluck S."/>
            <person name="Thompson L.S."/>
            <person name="Brettin T."/>
            <person name="Bruce D."/>
            <person name="Han C."/>
            <person name="Tapia R."/>
            <person name="Gilna P."/>
            <person name="Schmutz J."/>
            <person name="Larimer F."/>
            <person name="Land M."/>
            <person name="Hauser L."/>
            <person name="Kyrpides N."/>
            <person name="Mikhailova N."/>
            <person name="Janssen P.H."/>
            <person name="Kuske C.R."/>
            <person name="Richardson P."/>
        </authorList>
    </citation>
    <scope>NUCLEOTIDE SEQUENCE</scope>
    <source>
        <strain evidence="1">Ellin6076</strain>
    </source>
</reference>
<protein>
    <recommendedName>
        <fullName evidence="2">Lipoprotein</fullName>
    </recommendedName>
</protein>
<evidence type="ECO:0008006" key="2">
    <source>
        <dbReference type="Google" id="ProtNLM"/>
    </source>
</evidence>
<dbReference type="InterPro" id="IPR007485">
    <property type="entry name" value="LPS_assembly_LptE"/>
</dbReference>
<accession>Q027U7</accession>
<dbReference type="AlphaFoldDB" id="Q027U7"/>
<dbReference type="KEGG" id="sus:Acid_1720"/>
<gene>
    <name evidence="1" type="ordered locus">Acid_1720</name>
</gene>
<organism evidence="1">
    <name type="scientific">Solibacter usitatus (strain Ellin6076)</name>
    <dbReference type="NCBI Taxonomy" id="234267"/>
    <lineage>
        <taxon>Bacteria</taxon>
        <taxon>Pseudomonadati</taxon>
        <taxon>Acidobacteriota</taxon>
        <taxon>Terriglobia</taxon>
        <taxon>Bryobacterales</taxon>
        <taxon>Solibacteraceae</taxon>
        <taxon>Candidatus Solibacter</taxon>
    </lineage>
</organism>
<dbReference type="HOGENOM" id="CLU_114082_0_1_0"/>
<dbReference type="PROSITE" id="PS51257">
    <property type="entry name" value="PROKAR_LIPOPROTEIN"/>
    <property type="match status" value="1"/>
</dbReference>